<feature type="region of interest" description="Disordered" evidence="13">
    <location>
        <begin position="1"/>
        <end position="35"/>
    </location>
</feature>
<dbReference type="Pfam" id="PF12911">
    <property type="entry name" value="OppC_N"/>
    <property type="match status" value="1"/>
</dbReference>
<dbReference type="KEGG" id="snq:CP978_29835"/>
<name>A0A0B5DJ49_9ACTN</name>
<dbReference type="InterPro" id="IPR035906">
    <property type="entry name" value="MetI-like_sf"/>
</dbReference>
<gene>
    <name evidence="16" type="ORF">CP978_29835</name>
    <name evidence="15" type="ORF">SNOD_29535</name>
</gene>
<dbReference type="SUPFAM" id="SSF161098">
    <property type="entry name" value="MetI-like"/>
    <property type="match status" value="1"/>
</dbReference>
<dbReference type="InterPro" id="IPR025966">
    <property type="entry name" value="OppC_N"/>
</dbReference>
<comment type="subcellular location">
    <subcellularLocation>
        <location evidence="1">Cell inner membrane</location>
        <topology evidence="1">Multi-pass membrane protein</topology>
    </subcellularLocation>
    <subcellularLocation>
        <location evidence="12">Cell membrane</location>
        <topology evidence="12">Multi-pass membrane protein</topology>
    </subcellularLocation>
</comment>
<dbReference type="STRING" id="40318.SNOD_29535"/>
<keyword evidence="6" id="KW-0571">Peptide transport</keyword>
<evidence type="ECO:0000256" key="1">
    <source>
        <dbReference type="ARBA" id="ARBA00004429"/>
    </source>
</evidence>
<accession>A0A0B5DJ49</accession>
<sequence>MAINMPGAGPDAAEVRPDKAEAQEPGKTGPGGKRLSPTKLYMRRFARNKAALGGLVLFALLVFFSVFGRYLTHWDYMEADFTALSVSPGVDGHLLGTNGAGNDVYAQLVHGLGRSLIIAVTVSLLTTAIAGLFGTTAAYFGGKVERAMLGLVHFLLILPSFLIIALVGTHYRGEWQVLVVVLTLFGWMLTARVIWSLATSLREREYVMAARFMGVSAMRTIVRHLVPNIGSLLIVTFTLGVASTVQAETALSFIGFGVKQPDVSLGSMLADGQNTLTTAPWLFYLPAAMVVLLTVAMALIGDGLRDALDPTSQSGGRA</sequence>
<evidence type="ECO:0000256" key="12">
    <source>
        <dbReference type="RuleBase" id="RU363032"/>
    </source>
</evidence>
<dbReference type="Proteomes" id="UP000031526">
    <property type="component" value="Chromosome"/>
</dbReference>
<dbReference type="CDD" id="cd06261">
    <property type="entry name" value="TM_PBP2"/>
    <property type="match status" value="1"/>
</dbReference>
<protein>
    <recommendedName>
        <fullName evidence="11">Oligopeptide transport system permease protein OppC</fullName>
    </recommendedName>
</protein>
<organism evidence="15 17">
    <name type="scientific">Streptomyces nodosus</name>
    <dbReference type="NCBI Taxonomy" id="40318"/>
    <lineage>
        <taxon>Bacteria</taxon>
        <taxon>Bacillati</taxon>
        <taxon>Actinomycetota</taxon>
        <taxon>Actinomycetes</taxon>
        <taxon>Kitasatosporales</taxon>
        <taxon>Streptomycetaceae</taxon>
        <taxon>Streptomyces</taxon>
    </lineage>
</organism>
<keyword evidence="9 12" id="KW-0472">Membrane</keyword>
<dbReference type="GO" id="GO:0005886">
    <property type="term" value="C:plasma membrane"/>
    <property type="evidence" value="ECO:0007669"/>
    <property type="project" value="UniProtKB-SubCell"/>
</dbReference>
<keyword evidence="5 12" id="KW-0812">Transmembrane</keyword>
<proteinExistence type="inferred from homology"/>
<keyword evidence="7" id="KW-0653">Protein transport</keyword>
<dbReference type="PANTHER" id="PTHR43386">
    <property type="entry name" value="OLIGOPEPTIDE TRANSPORT SYSTEM PERMEASE PROTEIN APPC"/>
    <property type="match status" value="1"/>
</dbReference>
<dbReference type="Pfam" id="PF00528">
    <property type="entry name" value="BPD_transp_1"/>
    <property type="match status" value="1"/>
</dbReference>
<evidence type="ECO:0000256" key="2">
    <source>
        <dbReference type="ARBA" id="ARBA00022448"/>
    </source>
</evidence>
<feature type="transmembrane region" description="Helical" evidence="12">
    <location>
        <begin position="221"/>
        <end position="242"/>
    </location>
</feature>
<evidence type="ECO:0000256" key="9">
    <source>
        <dbReference type="ARBA" id="ARBA00023136"/>
    </source>
</evidence>
<reference evidence="17" key="1">
    <citation type="submission" date="2014-09" db="EMBL/GenBank/DDBJ databases">
        <title>Sequence of the Streptomyces nodosus genome.</title>
        <authorList>
            <person name="Sweeney P."/>
            <person name="Stephens N."/>
            <person name="Murphy C."/>
            <person name="Caffrey P."/>
        </authorList>
    </citation>
    <scope>NUCLEOTIDE SEQUENCE [LARGE SCALE GENOMIC DNA]</scope>
    <source>
        <strain evidence="17">ATCC 14899</strain>
    </source>
</reference>
<keyword evidence="17" id="KW-1185">Reference proteome</keyword>
<evidence type="ECO:0000256" key="6">
    <source>
        <dbReference type="ARBA" id="ARBA00022856"/>
    </source>
</evidence>
<evidence type="ECO:0000256" key="8">
    <source>
        <dbReference type="ARBA" id="ARBA00022989"/>
    </source>
</evidence>
<dbReference type="InterPro" id="IPR000515">
    <property type="entry name" value="MetI-like"/>
</dbReference>
<evidence type="ECO:0000313" key="15">
    <source>
        <dbReference type="EMBL" id="AJE43693.1"/>
    </source>
</evidence>
<dbReference type="EMBL" id="CP023747">
    <property type="protein sequence ID" value="QEV42200.1"/>
    <property type="molecule type" value="Genomic_DNA"/>
</dbReference>
<dbReference type="EMBL" id="CP009313">
    <property type="protein sequence ID" value="AJE43693.1"/>
    <property type="molecule type" value="Genomic_DNA"/>
</dbReference>
<keyword evidence="4" id="KW-0997">Cell inner membrane</keyword>
<dbReference type="GO" id="GO:0055085">
    <property type="term" value="P:transmembrane transport"/>
    <property type="evidence" value="ECO:0007669"/>
    <property type="project" value="InterPro"/>
</dbReference>
<dbReference type="OrthoDB" id="6637947at2"/>
<evidence type="ECO:0000256" key="7">
    <source>
        <dbReference type="ARBA" id="ARBA00022927"/>
    </source>
</evidence>
<dbReference type="HOGENOM" id="CLU_028518_1_3_11"/>
<keyword evidence="3" id="KW-1003">Cell membrane</keyword>
<dbReference type="RefSeq" id="WP_043445981.1">
    <property type="nucleotide sequence ID" value="NZ_CP009313.1"/>
</dbReference>
<evidence type="ECO:0000313" key="17">
    <source>
        <dbReference type="Proteomes" id="UP000031526"/>
    </source>
</evidence>
<comment type="similarity">
    <text evidence="10">Belongs to the binding-protein-dependent transport system permease family. OppBC subfamily.</text>
</comment>
<keyword evidence="8 12" id="KW-1133">Transmembrane helix</keyword>
<evidence type="ECO:0000256" key="13">
    <source>
        <dbReference type="SAM" id="MobiDB-lite"/>
    </source>
</evidence>
<feature type="transmembrane region" description="Helical" evidence="12">
    <location>
        <begin position="177"/>
        <end position="201"/>
    </location>
</feature>
<dbReference type="InterPro" id="IPR050366">
    <property type="entry name" value="BP-dependent_transpt_permease"/>
</dbReference>
<feature type="transmembrane region" description="Helical" evidence="12">
    <location>
        <begin position="147"/>
        <end position="171"/>
    </location>
</feature>
<evidence type="ECO:0000256" key="3">
    <source>
        <dbReference type="ARBA" id="ARBA00022475"/>
    </source>
</evidence>
<dbReference type="AlphaFoldDB" id="A0A0B5DJ49"/>
<evidence type="ECO:0000313" key="18">
    <source>
        <dbReference type="Proteomes" id="UP000325763"/>
    </source>
</evidence>
<reference evidence="15 17" key="2">
    <citation type="journal article" date="2016" name="Appl. Microbiol. Biotechnol.">
        <title>Exploiting the genome sequence of Streptomyces nodosus for enhanced antibiotic production.</title>
        <authorList>
            <person name="Sweeney P."/>
            <person name="Murphy C.D."/>
            <person name="Caffrey P."/>
        </authorList>
    </citation>
    <scope>NUCLEOTIDE SEQUENCE [LARGE SCALE GENOMIC DNA]</scope>
    <source>
        <strain evidence="15 17">ATCC 14899</strain>
    </source>
</reference>
<keyword evidence="2 12" id="KW-0813">Transport</keyword>
<feature type="transmembrane region" description="Helical" evidence="12">
    <location>
        <begin position="281"/>
        <end position="300"/>
    </location>
</feature>
<feature type="transmembrane region" description="Helical" evidence="12">
    <location>
        <begin position="116"/>
        <end position="140"/>
    </location>
</feature>
<reference evidence="16 18" key="3">
    <citation type="submission" date="2017-09" db="EMBL/GenBank/DDBJ databases">
        <title>Streptomyces genome completion.</title>
        <authorList>
            <person name="Lee N."/>
            <person name="Cho B.-K."/>
        </authorList>
    </citation>
    <scope>NUCLEOTIDE SEQUENCE [LARGE SCALE GENOMIC DNA]</scope>
    <source>
        <strain evidence="16 18">ATCC 14899</strain>
    </source>
</reference>
<evidence type="ECO:0000313" key="16">
    <source>
        <dbReference type="EMBL" id="QEV42200.1"/>
    </source>
</evidence>
<evidence type="ECO:0000256" key="10">
    <source>
        <dbReference type="ARBA" id="ARBA00024202"/>
    </source>
</evidence>
<evidence type="ECO:0000256" key="4">
    <source>
        <dbReference type="ARBA" id="ARBA00022519"/>
    </source>
</evidence>
<dbReference type="GO" id="GO:0015031">
    <property type="term" value="P:protein transport"/>
    <property type="evidence" value="ECO:0007669"/>
    <property type="project" value="UniProtKB-KW"/>
</dbReference>
<evidence type="ECO:0000256" key="5">
    <source>
        <dbReference type="ARBA" id="ARBA00022692"/>
    </source>
</evidence>
<dbReference type="Proteomes" id="UP000325763">
    <property type="component" value="Chromosome"/>
</dbReference>
<dbReference type="PROSITE" id="PS50928">
    <property type="entry name" value="ABC_TM1"/>
    <property type="match status" value="1"/>
</dbReference>
<feature type="domain" description="ABC transmembrane type-1" evidence="14">
    <location>
        <begin position="112"/>
        <end position="301"/>
    </location>
</feature>
<evidence type="ECO:0000259" key="14">
    <source>
        <dbReference type="PROSITE" id="PS50928"/>
    </source>
</evidence>
<dbReference type="PANTHER" id="PTHR43386:SF2">
    <property type="entry name" value="OLIGOPEPTIDE TRANSPORT SYSTEM PERMEASE PROTEIN OPPC"/>
    <property type="match status" value="1"/>
</dbReference>
<feature type="compositionally biased region" description="Basic and acidic residues" evidence="13">
    <location>
        <begin position="13"/>
        <end position="24"/>
    </location>
</feature>
<dbReference type="GO" id="GO:0015833">
    <property type="term" value="P:peptide transport"/>
    <property type="evidence" value="ECO:0007669"/>
    <property type="project" value="UniProtKB-KW"/>
</dbReference>
<dbReference type="Gene3D" id="1.10.3720.10">
    <property type="entry name" value="MetI-like"/>
    <property type="match status" value="1"/>
</dbReference>
<evidence type="ECO:0000256" key="11">
    <source>
        <dbReference type="ARBA" id="ARBA00072251"/>
    </source>
</evidence>
<feature type="transmembrane region" description="Helical" evidence="12">
    <location>
        <begin position="50"/>
        <end position="71"/>
    </location>
</feature>